<dbReference type="Gene3D" id="2.60.40.1180">
    <property type="entry name" value="Golgi alpha-mannosidase II"/>
    <property type="match status" value="1"/>
</dbReference>
<dbReference type="Pfam" id="PF06964">
    <property type="entry name" value="Alpha-L-AF_C"/>
    <property type="match status" value="1"/>
</dbReference>
<dbReference type="STRING" id="1656094.BFC18_02875"/>
<dbReference type="RefSeq" id="WP_070123429.1">
    <property type="nucleotide sequence ID" value="NZ_MDHN01000004.1"/>
</dbReference>
<evidence type="ECO:0000256" key="1">
    <source>
        <dbReference type="ARBA" id="ARBA00001462"/>
    </source>
</evidence>
<sequence length="522" mass="58082">MKFKLSLIIIAGLFCSTAAADELHGTVSPNDIDVVISKNLYGQFAEHLGNSIYEGIWVGRDSDIPNTRGIRNDVVAALKEIKVPVVRWPGGCFADEYDWRDGIGDPQTRPMRKNNWWGGTPEPNSFGTHEFFDFAEQIGADAYVSVNVASSTPMAMREWIEYMTSTGNDDLAQERRKNGRDAPFDLKYVGIGNESWGCGGFMTAEYYANRYRRFASFFHKNGSNFHMNNDNKAIRVASGANNLDTNWTDTVMTSAGNVMDAISLHFYTLHTGNWPERDKAAATGFNDTQWNGILYQASRMEDVLEQHEAVMDRIDPEKRISLYVDEWGTWYAPEKGTNPAFLYQQNTLRDALVAGITFNIFHQHADRVGMANIAQAVNVLQAMILTDGADMAKTPTFYAFRMFTPFQESTRLDTNFISPMISSEEGDYPAITLSAATTTKNETVIGLTNASLFDPHTITLSLKDIEGTSVSGEILTHSKLDAHNRPGEQEQIAPAVFDGAKIKGNKLTIELPAKSVVVLKVR</sequence>
<protein>
    <recommendedName>
        <fullName evidence="4">non-reducing end alpha-L-arabinofuranosidase</fullName>
        <ecNumber evidence="4">3.2.1.55</ecNumber>
    </recommendedName>
</protein>
<dbReference type="GO" id="GO:0046373">
    <property type="term" value="P:L-arabinose metabolic process"/>
    <property type="evidence" value="ECO:0007669"/>
    <property type="project" value="InterPro"/>
</dbReference>
<dbReference type="PANTHER" id="PTHR43576:SF2">
    <property type="entry name" value="INTRACELLULAR EXO-ALPHA-L-ARABINOFURANOSIDASE 2"/>
    <property type="match status" value="1"/>
</dbReference>
<evidence type="ECO:0000256" key="3">
    <source>
        <dbReference type="ARBA" id="ARBA00011165"/>
    </source>
</evidence>
<feature type="domain" description="Alpha-L-arabinofuranosidase C-terminal" evidence="9">
    <location>
        <begin position="325"/>
        <end position="515"/>
    </location>
</feature>
<keyword evidence="7" id="KW-0326">Glycosidase</keyword>
<reference evidence="10 11" key="1">
    <citation type="submission" date="2016-08" db="EMBL/GenBank/DDBJ databases">
        <authorList>
            <person name="Seilhamer J.J."/>
        </authorList>
    </citation>
    <scope>NUCLEOTIDE SEQUENCE [LARGE SCALE GENOMIC DNA]</scope>
    <source>
        <strain evidence="10 11">KCTC 42603</strain>
    </source>
</reference>
<evidence type="ECO:0000256" key="6">
    <source>
        <dbReference type="ARBA" id="ARBA00023277"/>
    </source>
</evidence>
<dbReference type="SUPFAM" id="SSF51011">
    <property type="entry name" value="Glycosyl hydrolase domain"/>
    <property type="match status" value="1"/>
</dbReference>
<keyword evidence="6" id="KW-0119">Carbohydrate metabolism</keyword>
<evidence type="ECO:0000256" key="4">
    <source>
        <dbReference type="ARBA" id="ARBA00012670"/>
    </source>
</evidence>
<comment type="caution">
    <text evidence="10">The sequence shown here is derived from an EMBL/GenBank/DDBJ whole genome shotgun (WGS) entry which is preliminary data.</text>
</comment>
<dbReference type="Pfam" id="PF22848">
    <property type="entry name" value="ASD1_dom"/>
    <property type="match status" value="1"/>
</dbReference>
<comment type="subunit">
    <text evidence="3">Homohexamer; trimer of dimers.</text>
</comment>
<keyword evidence="5" id="KW-0378">Hydrolase</keyword>
<dbReference type="InterPro" id="IPR017853">
    <property type="entry name" value="GH"/>
</dbReference>
<feature type="signal peptide" evidence="8">
    <location>
        <begin position="1"/>
        <end position="20"/>
    </location>
</feature>
<dbReference type="EC" id="3.2.1.55" evidence="4"/>
<dbReference type="InterPro" id="IPR010720">
    <property type="entry name" value="Alpha-L-AF_C"/>
</dbReference>
<dbReference type="GO" id="GO:0046556">
    <property type="term" value="F:alpha-L-arabinofuranosidase activity"/>
    <property type="evidence" value="ECO:0007669"/>
    <property type="project" value="UniProtKB-EC"/>
</dbReference>
<evidence type="ECO:0000313" key="10">
    <source>
        <dbReference type="EMBL" id="OFC72515.1"/>
    </source>
</evidence>
<organism evidence="10 11">
    <name type="scientific">Alteromonas confluentis</name>
    <dbReference type="NCBI Taxonomy" id="1656094"/>
    <lineage>
        <taxon>Bacteria</taxon>
        <taxon>Pseudomonadati</taxon>
        <taxon>Pseudomonadota</taxon>
        <taxon>Gammaproteobacteria</taxon>
        <taxon>Alteromonadales</taxon>
        <taxon>Alteromonadaceae</taxon>
        <taxon>Alteromonas/Salinimonas group</taxon>
        <taxon>Alteromonas</taxon>
    </lineage>
</organism>
<proteinExistence type="inferred from homology"/>
<evidence type="ECO:0000256" key="7">
    <source>
        <dbReference type="ARBA" id="ARBA00023295"/>
    </source>
</evidence>
<dbReference type="Proteomes" id="UP000175691">
    <property type="component" value="Unassembled WGS sequence"/>
</dbReference>
<accession>A0A1E7ZG65</accession>
<gene>
    <name evidence="10" type="ORF">BFC18_02875</name>
</gene>
<dbReference type="SMART" id="SM00813">
    <property type="entry name" value="Alpha-L-AF_C"/>
    <property type="match status" value="1"/>
</dbReference>
<evidence type="ECO:0000256" key="8">
    <source>
        <dbReference type="SAM" id="SignalP"/>
    </source>
</evidence>
<evidence type="ECO:0000256" key="2">
    <source>
        <dbReference type="ARBA" id="ARBA00007186"/>
    </source>
</evidence>
<keyword evidence="11" id="KW-1185">Reference proteome</keyword>
<comment type="similarity">
    <text evidence="2">Belongs to the glycosyl hydrolase 51 family.</text>
</comment>
<keyword evidence="8" id="KW-0732">Signal</keyword>
<dbReference type="PANTHER" id="PTHR43576">
    <property type="entry name" value="ALPHA-L-ARABINOFURANOSIDASE C-RELATED"/>
    <property type="match status" value="1"/>
</dbReference>
<evidence type="ECO:0000313" key="11">
    <source>
        <dbReference type="Proteomes" id="UP000175691"/>
    </source>
</evidence>
<dbReference type="InterPro" id="IPR013780">
    <property type="entry name" value="Glyco_hydro_b"/>
</dbReference>
<dbReference type="EMBL" id="MDHN01000004">
    <property type="protein sequence ID" value="OFC72515.1"/>
    <property type="molecule type" value="Genomic_DNA"/>
</dbReference>
<evidence type="ECO:0000256" key="5">
    <source>
        <dbReference type="ARBA" id="ARBA00022801"/>
    </source>
</evidence>
<dbReference type="OrthoDB" id="9758333at2"/>
<dbReference type="AlphaFoldDB" id="A0A1E7ZG65"/>
<feature type="chain" id="PRO_5009209906" description="non-reducing end alpha-L-arabinofuranosidase" evidence="8">
    <location>
        <begin position="21"/>
        <end position="522"/>
    </location>
</feature>
<name>A0A1E7ZG65_9ALTE</name>
<dbReference type="Gene3D" id="3.20.20.80">
    <property type="entry name" value="Glycosidases"/>
    <property type="match status" value="1"/>
</dbReference>
<dbReference type="SUPFAM" id="SSF51445">
    <property type="entry name" value="(Trans)glycosidases"/>
    <property type="match status" value="1"/>
</dbReference>
<dbReference type="GO" id="GO:0000272">
    <property type="term" value="P:polysaccharide catabolic process"/>
    <property type="evidence" value="ECO:0007669"/>
    <property type="project" value="TreeGrafter"/>
</dbReference>
<dbReference type="InterPro" id="IPR055235">
    <property type="entry name" value="ASD1_cat"/>
</dbReference>
<comment type="catalytic activity">
    <reaction evidence="1">
        <text>Hydrolysis of terminal non-reducing alpha-L-arabinofuranoside residues in alpha-L-arabinosides.</text>
        <dbReference type="EC" id="3.2.1.55"/>
    </reaction>
</comment>
<evidence type="ECO:0000259" key="9">
    <source>
        <dbReference type="SMART" id="SM00813"/>
    </source>
</evidence>